<evidence type="ECO:0000313" key="7">
    <source>
        <dbReference type="Proteomes" id="UP000298416"/>
    </source>
</evidence>
<evidence type="ECO:0000256" key="5">
    <source>
        <dbReference type="ARBA" id="ARBA00023242"/>
    </source>
</evidence>
<dbReference type="EMBL" id="PNBA02000016">
    <property type="protein sequence ID" value="KAG6397716.1"/>
    <property type="molecule type" value="Genomic_DNA"/>
</dbReference>
<evidence type="ECO:0000256" key="4">
    <source>
        <dbReference type="ARBA" id="ARBA00022833"/>
    </source>
</evidence>
<gene>
    <name evidence="6" type="ORF">SASPL_143886</name>
</gene>
<dbReference type="PANTHER" id="PTHR46481">
    <property type="entry name" value="ZINC FINGER BED DOMAIN-CONTAINING PROTEIN 4"/>
    <property type="match status" value="1"/>
</dbReference>
<keyword evidence="3" id="KW-0863">Zinc-finger</keyword>
<reference evidence="6" key="1">
    <citation type="submission" date="2018-01" db="EMBL/GenBank/DDBJ databases">
        <authorList>
            <person name="Mao J.F."/>
        </authorList>
    </citation>
    <scope>NUCLEOTIDE SEQUENCE</scope>
    <source>
        <strain evidence="6">Huo1</strain>
        <tissue evidence="6">Leaf</tissue>
    </source>
</reference>
<accession>A0A8X8WN07</accession>
<sequence length="122" mass="13890">MDGNPPIEVVKGKCKRCEVLIAVDPRWCGTVFNYVGDANGGNLSLISGKFDQKAGRLLLCEMIILDEQPFKMVEYVGFRRFCQTNCPQLQLPSRQTIRTDCVKLLLERKQDLSRFFKKEGMG</sequence>
<comment type="subcellular location">
    <subcellularLocation>
        <location evidence="1">Nucleus</location>
    </subcellularLocation>
</comment>
<dbReference type="SUPFAM" id="SSF140996">
    <property type="entry name" value="Hermes dimerisation domain"/>
    <property type="match status" value="1"/>
</dbReference>
<proteinExistence type="predicted"/>
<organism evidence="6">
    <name type="scientific">Salvia splendens</name>
    <name type="common">Scarlet sage</name>
    <dbReference type="NCBI Taxonomy" id="180675"/>
    <lineage>
        <taxon>Eukaryota</taxon>
        <taxon>Viridiplantae</taxon>
        <taxon>Streptophyta</taxon>
        <taxon>Embryophyta</taxon>
        <taxon>Tracheophyta</taxon>
        <taxon>Spermatophyta</taxon>
        <taxon>Magnoliopsida</taxon>
        <taxon>eudicotyledons</taxon>
        <taxon>Gunneridae</taxon>
        <taxon>Pentapetalae</taxon>
        <taxon>asterids</taxon>
        <taxon>lamiids</taxon>
        <taxon>Lamiales</taxon>
        <taxon>Lamiaceae</taxon>
        <taxon>Nepetoideae</taxon>
        <taxon>Mentheae</taxon>
        <taxon>Salviinae</taxon>
        <taxon>Salvia</taxon>
        <taxon>Salvia subgen. Calosphace</taxon>
        <taxon>core Calosphace</taxon>
    </lineage>
</organism>
<keyword evidence="5" id="KW-0539">Nucleus</keyword>
<comment type="caution">
    <text evidence="6">The sequence shown here is derived from an EMBL/GenBank/DDBJ whole genome shotgun (WGS) entry which is preliminary data.</text>
</comment>
<keyword evidence="4" id="KW-0862">Zinc</keyword>
<dbReference type="PANTHER" id="PTHR46481:SF10">
    <property type="entry name" value="ZINC FINGER BED DOMAIN-CONTAINING PROTEIN 39"/>
    <property type="match status" value="1"/>
</dbReference>
<protein>
    <submittedName>
        <fullName evidence="6">Uncharacterized protein</fullName>
    </submittedName>
</protein>
<evidence type="ECO:0000313" key="6">
    <source>
        <dbReference type="EMBL" id="KAG6397716.1"/>
    </source>
</evidence>
<reference evidence="6" key="2">
    <citation type="submission" date="2020-08" db="EMBL/GenBank/DDBJ databases">
        <title>Plant Genome Project.</title>
        <authorList>
            <person name="Zhang R.-G."/>
        </authorList>
    </citation>
    <scope>NUCLEOTIDE SEQUENCE</scope>
    <source>
        <strain evidence="6">Huo1</strain>
        <tissue evidence="6">Leaf</tissue>
    </source>
</reference>
<keyword evidence="7" id="KW-1185">Reference proteome</keyword>
<keyword evidence="2" id="KW-0479">Metal-binding</keyword>
<name>A0A8X8WN07_SALSN</name>
<dbReference type="InterPro" id="IPR052035">
    <property type="entry name" value="ZnF_BED_domain_contain"/>
</dbReference>
<dbReference type="GO" id="GO:0008270">
    <property type="term" value="F:zinc ion binding"/>
    <property type="evidence" value="ECO:0007669"/>
    <property type="project" value="UniProtKB-KW"/>
</dbReference>
<dbReference type="Proteomes" id="UP000298416">
    <property type="component" value="Unassembled WGS sequence"/>
</dbReference>
<evidence type="ECO:0000256" key="3">
    <source>
        <dbReference type="ARBA" id="ARBA00022771"/>
    </source>
</evidence>
<dbReference type="AlphaFoldDB" id="A0A8X8WN07"/>
<dbReference type="GO" id="GO:0005634">
    <property type="term" value="C:nucleus"/>
    <property type="evidence" value="ECO:0007669"/>
    <property type="project" value="UniProtKB-SubCell"/>
</dbReference>
<evidence type="ECO:0000256" key="1">
    <source>
        <dbReference type="ARBA" id="ARBA00004123"/>
    </source>
</evidence>
<evidence type="ECO:0000256" key="2">
    <source>
        <dbReference type="ARBA" id="ARBA00022723"/>
    </source>
</evidence>